<dbReference type="Proteomes" id="UP000035425">
    <property type="component" value="Unassembled WGS sequence"/>
</dbReference>
<keyword evidence="3" id="KW-1185">Reference proteome</keyword>
<organism evidence="2 3">
    <name type="scientific">Protofrankia coriariae</name>
    <dbReference type="NCBI Taxonomy" id="1562887"/>
    <lineage>
        <taxon>Bacteria</taxon>
        <taxon>Bacillati</taxon>
        <taxon>Actinomycetota</taxon>
        <taxon>Actinomycetes</taxon>
        <taxon>Frankiales</taxon>
        <taxon>Frankiaceae</taxon>
        <taxon>Protofrankia</taxon>
    </lineage>
</organism>
<comment type="caution">
    <text evidence="2">The sequence shown here is derived from an EMBL/GenBank/DDBJ whole genome shotgun (WGS) entry which is preliminary data.</text>
</comment>
<dbReference type="SUPFAM" id="SSF53850">
    <property type="entry name" value="Periplasmic binding protein-like II"/>
    <property type="match status" value="1"/>
</dbReference>
<dbReference type="EMBL" id="JWIO01000010">
    <property type="protein sequence ID" value="KLL11895.1"/>
    <property type="molecule type" value="Genomic_DNA"/>
</dbReference>
<proteinExistence type="predicted"/>
<dbReference type="CDD" id="cd08492">
    <property type="entry name" value="PBP2_NikA_DppA_OppA_like_15"/>
    <property type="match status" value="1"/>
</dbReference>
<dbReference type="Pfam" id="PF00496">
    <property type="entry name" value="SBP_bac_5"/>
    <property type="match status" value="1"/>
</dbReference>
<dbReference type="Gene3D" id="3.40.190.10">
    <property type="entry name" value="Periplasmic binding protein-like II"/>
    <property type="match status" value="1"/>
</dbReference>
<protein>
    <submittedName>
        <fullName evidence="2">ABC transporter substrate-binding protein</fullName>
    </submittedName>
</protein>
<dbReference type="Gene3D" id="3.10.105.10">
    <property type="entry name" value="Dipeptide-binding Protein, Domain 3"/>
    <property type="match status" value="1"/>
</dbReference>
<dbReference type="PIRSF" id="PIRSF002741">
    <property type="entry name" value="MppA"/>
    <property type="match status" value="1"/>
</dbReference>
<reference evidence="2 3" key="1">
    <citation type="submission" date="2014-12" db="EMBL/GenBank/DDBJ databases">
        <title>Frankia sp. BMG5.1 draft genome.</title>
        <authorList>
            <person name="Gtari M."/>
            <person name="Ghodhbane-Gtari F."/>
            <person name="Nouioui I."/>
            <person name="Ktari A."/>
            <person name="Hezbri K."/>
            <person name="Mimouni W."/>
            <person name="Sbissi I."/>
            <person name="Ayari A."/>
            <person name="Yamanaka T."/>
            <person name="Normand P."/>
            <person name="Tisa L.S."/>
            <person name="Boudabous A."/>
        </authorList>
    </citation>
    <scope>NUCLEOTIDE SEQUENCE [LARGE SCALE GENOMIC DNA]</scope>
    <source>
        <strain evidence="2 3">BMG5.1</strain>
    </source>
</reference>
<gene>
    <name evidence="2" type="ORF">FrCorBMG51_08595</name>
</gene>
<evidence type="ECO:0000259" key="1">
    <source>
        <dbReference type="Pfam" id="PF00496"/>
    </source>
</evidence>
<dbReference type="InterPro" id="IPR030678">
    <property type="entry name" value="Peptide/Ni-bd"/>
</dbReference>
<accession>A0ABR5F5D9</accession>
<evidence type="ECO:0000313" key="3">
    <source>
        <dbReference type="Proteomes" id="UP000035425"/>
    </source>
</evidence>
<dbReference type="PANTHER" id="PTHR30290">
    <property type="entry name" value="PERIPLASMIC BINDING COMPONENT OF ABC TRANSPORTER"/>
    <property type="match status" value="1"/>
</dbReference>
<feature type="domain" description="Solute-binding protein family 5" evidence="1">
    <location>
        <begin position="71"/>
        <end position="434"/>
    </location>
</feature>
<dbReference type="InterPro" id="IPR000914">
    <property type="entry name" value="SBP_5_dom"/>
</dbReference>
<sequence>MAGVLLTACGSGGTGGAGAAGAVPKPGGRLTFAVTSDFGCLDPQQVSSIDSVYPARQLVDSLTDQDPATGKIVPWLAERWEISPDATTFTFHLRPGATFSDGSPVDARAVKANFDTAGKLGTIAAQAASYLQGYRDTTIVDDLTARVSFSRPAAQFLQATSTHTLGLVSPASTAKPPAERCTSGIVGSGPFTLGSYQKNQSITLNKRADYRWGSTLWKQQGPAYLDQIVFQVIPESGIRNGSLRSGAIDGDSAVASQDEASLRTDGFTLQYRSAPGLPYGFSVNTGRSPLDDTAVRRAVSRAINRQEIVSTVLTPLTKPVTSPLASSTPGYVNLAADLVFAPDEARKLLDDAGWRPGPDGIRVKDGNPLQLTVQYFTGQTSAKAILELIQQQLRAVGIAAALHEEPVTNGGRVVQAKGYDLLWGHTKGADPDVLRAQYSSTGLNFNNLRPGPLDDLLTRQAATADQNARMALVRQAQELILTNQYNVPVIELTVILGLSAKVHDVVLNADARLQFHDTWKS</sequence>
<name>A0ABR5F5D9_9ACTN</name>
<dbReference type="InterPro" id="IPR039424">
    <property type="entry name" value="SBP_5"/>
</dbReference>
<evidence type="ECO:0000313" key="2">
    <source>
        <dbReference type="EMBL" id="KLL11895.1"/>
    </source>
</evidence>